<name>A0A0R1N0N6_9LACO</name>
<protein>
    <recommendedName>
        <fullName evidence="1">NAD(P)-binding domain-containing protein</fullName>
    </recommendedName>
</protein>
<keyword evidence="3" id="KW-1185">Reference proteome</keyword>
<accession>A0A0R1N0N6</accession>
<dbReference type="Gene3D" id="3.40.50.720">
    <property type="entry name" value="NAD(P)-binding Rossmann-like Domain"/>
    <property type="match status" value="1"/>
</dbReference>
<dbReference type="PANTHER" id="PTHR43355:SF2">
    <property type="entry name" value="FLAVIN REDUCTASE (NADPH)"/>
    <property type="match status" value="1"/>
</dbReference>
<gene>
    <name evidence="2" type="ORF">FD09_GL001904</name>
</gene>
<dbReference type="PATRIC" id="fig|1423792.3.peg.1931"/>
<dbReference type="InterPro" id="IPR051606">
    <property type="entry name" value="Polyketide_Oxido-like"/>
</dbReference>
<dbReference type="InterPro" id="IPR036291">
    <property type="entry name" value="NAD(P)-bd_dom_sf"/>
</dbReference>
<comment type="caution">
    <text evidence="2">The sequence shown here is derived from an EMBL/GenBank/DDBJ whole genome shotgun (WGS) entry which is preliminary data.</text>
</comment>
<dbReference type="EMBL" id="AZEC01000003">
    <property type="protein sequence ID" value="KRL13871.1"/>
    <property type="molecule type" value="Genomic_DNA"/>
</dbReference>
<dbReference type="Pfam" id="PF13460">
    <property type="entry name" value="NAD_binding_10"/>
    <property type="match status" value="1"/>
</dbReference>
<dbReference type="Proteomes" id="UP000051330">
    <property type="component" value="Unassembled WGS sequence"/>
</dbReference>
<sequence>MTPLKIGIIGATGRVGRHLADEALARQADVRGFVRHIPLSHPHALKLIQSDLFTLTEQDIAGLDVLISAFRTAPGREHDYVTAVEHLVSLVRAEPIRLIIVGGAGSSFTDDQKKTYFYQTPDFPPSIYRISMNVASVAKTLDFTPNINWTMVYPAEYFLPDGDRTGHYRTSAGILIRDQNGRSAISMADYAVAVLDAIEKPQYPNQEMSVAW</sequence>
<dbReference type="InterPro" id="IPR016040">
    <property type="entry name" value="NAD(P)-bd_dom"/>
</dbReference>
<organism evidence="2 3">
    <name type="scientific">Schleiferilactobacillus perolens DSM 12744</name>
    <dbReference type="NCBI Taxonomy" id="1423792"/>
    <lineage>
        <taxon>Bacteria</taxon>
        <taxon>Bacillati</taxon>
        <taxon>Bacillota</taxon>
        <taxon>Bacilli</taxon>
        <taxon>Lactobacillales</taxon>
        <taxon>Lactobacillaceae</taxon>
        <taxon>Schleiferilactobacillus</taxon>
    </lineage>
</organism>
<feature type="domain" description="NAD(P)-binding" evidence="1">
    <location>
        <begin position="10"/>
        <end position="200"/>
    </location>
</feature>
<reference evidence="2 3" key="1">
    <citation type="journal article" date="2015" name="Genome Announc.">
        <title>Expanding the biotechnology potential of lactobacilli through comparative genomics of 213 strains and associated genera.</title>
        <authorList>
            <person name="Sun Z."/>
            <person name="Harris H.M."/>
            <person name="McCann A."/>
            <person name="Guo C."/>
            <person name="Argimon S."/>
            <person name="Zhang W."/>
            <person name="Yang X."/>
            <person name="Jeffery I.B."/>
            <person name="Cooney J.C."/>
            <person name="Kagawa T.F."/>
            <person name="Liu W."/>
            <person name="Song Y."/>
            <person name="Salvetti E."/>
            <person name="Wrobel A."/>
            <person name="Rasinkangas P."/>
            <person name="Parkhill J."/>
            <person name="Rea M.C."/>
            <person name="O'Sullivan O."/>
            <person name="Ritari J."/>
            <person name="Douillard F.P."/>
            <person name="Paul Ross R."/>
            <person name="Yang R."/>
            <person name="Briner A.E."/>
            <person name="Felis G.E."/>
            <person name="de Vos W.M."/>
            <person name="Barrangou R."/>
            <person name="Klaenhammer T.R."/>
            <person name="Caufield P.W."/>
            <person name="Cui Y."/>
            <person name="Zhang H."/>
            <person name="O'Toole P.W."/>
        </authorList>
    </citation>
    <scope>NUCLEOTIDE SEQUENCE [LARGE SCALE GENOMIC DNA]</scope>
    <source>
        <strain evidence="2 3">DSM 12744</strain>
    </source>
</reference>
<dbReference type="SUPFAM" id="SSF51735">
    <property type="entry name" value="NAD(P)-binding Rossmann-fold domains"/>
    <property type="match status" value="1"/>
</dbReference>
<evidence type="ECO:0000259" key="1">
    <source>
        <dbReference type="Pfam" id="PF13460"/>
    </source>
</evidence>
<dbReference type="OrthoDB" id="9785372at2"/>
<dbReference type="GO" id="GO:0016646">
    <property type="term" value="F:oxidoreductase activity, acting on the CH-NH group of donors, NAD or NADP as acceptor"/>
    <property type="evidence" value="ECO:0007669"/>
    <property type="project" value="TreeGrafter"/>
</dbReference>
<evidence type="ECO:0000313" key="2">
    <source>
        <dbReference type="EMBL" id="KRL13871.1"/>
    </source>
</evidence>
<proteinExistence type="predicted"/>
<dbReference type="PANTHER" id="PTHR43355">
    <property type="entry name" value="FLAVIN REDUCTASE (NADPH)"/>
    <property type="match status" value="1"/>
</dbReference>
<dbReference type="STRING" id="1423792.FD09_GL001904"/>
<evidence type="ECO:0000313" key="3">
    <source>
        <dbReference type="Proteomes" id="UP000051330"/>
    </source>
</evidence>
<dbReference type="AlphaFoldDB" id="A0A0R1N0N6"/>